<dbReference type="PANTHER" id="PTHR38011:SF7">
    <property type="entry name" value="2,5-DIAMINO-6-RIBOSYLAMINO-4(3H)-PYRIMIDINONE 5'-PHOSPHATE REDUCTASE"/>
    <property type="match status" value="1"/>
</dbReference>
<dbReference type="GO" id="GO:0009231">
    <property type="term" value="P:riboflavin biosynthetic process"/>
    <property type="evidence" value="ECO:0007669"/>
    <property type="project" value="InterPro"/>
</dbReference>
<feature type="domain" description="Bacterial bifunctional deaminase-reductase C-terminal" evidence="5">
    <location>
        <begin position="8"/>
        <end position="208"/>
    </location>
</feature>
<dbReference type="Pfam" id="PF01872">
    <property type="entry name" value="RibD_C"/>
    <property type="match status" value="1"/>
</dbReference>
<keyword evidence="7" id="KW-1185">Reference proteome</keyword>
<dbReference type="SUPFAM" id="SSF50129">
    <property type="entry name" value="GroES-like"/>
    <property type="match status" value="1"/>
</dbReference>
<dbReference type="CDD" id="cd08255">
    <property type="entry name" value="2-desacetyl-2-hydroxyethyl_bacteriochlorophyllide_like"/>
    <property type="match status" value="1"/>
</dbReference>
<protein>
    <recommendedName>
        <fullName evidence="5">Bacterial bifunctional deaminase-reductase C-terminal domain-containing protein</fullName>
    </recommendedName>
</protein>
<dbReference type="InterPro" id="IPR011032">
    <property type="entry name" value="GroES-like_sf"/>
</dbReference>
<dbReference type="HOGENOM" id="CLU_452608_0_0_12"/>
<organism evidence="6 7">
    <name type="scientific">Salinispira pacifica</name>
    <dbReference type="NCBI Taxonomy" id="1307761"/>
    <lineage>
        <taxon>Bacteria</taxon>
        <taxon>Pseudomonadati</taxon>
        <taxon>Spirochaetota</taxon>
        <taxon>Spirochaetia</taxon>
        <taxon>Spirochaetales</taxon>
        <taxon>Spirochaetaceae</taxon>
        <taxon>Salinispira</taxon>
    </lineage>
</organism>
<dbReference type="eggNOG" id="COG1985">
    <property type="taxonomic scope" value="Bacteria"/>
</dbReference>
<proteinExistence type="predicted"/>
<comment type="pathway">
    <text evidence="1">Cofactor biosynthesis; riboflavin biosynthesis.</text>
</comment>
<evidence type="ECO:0000256" key="2">
    <source>
        <dbReference type="ARBA" id="ARBA00022857"/>
    </source>
</evidence>
<dbReference type="GO" id="GO:0008703">
    <property type="term" value="F:5-amino-6-(5-phosphoribosylamino)uracil reductase activity"/>
    <property type="evidence" value="ECO:0007669"/>
    <property type="project" value="InterPro"/>
</dbReference>
<reference evidence="6 7" key="1">
    <citation type="journal article" date="2015" name="Stand. Genomic Sci.">
        <title>Complete genome sequence and description of Salinispira pacifica gen. nov., sp. nov., a novel spirochaete isolated form a hypersaline microbial mat.</title>
        <authorList>
            <person name="Ben Hania W."/>
            <person name="Joseph M."/>
            <person name="Schumann P."/>
            <person name="Bunk B."/>
            <person name="Fiebig A."/>
            <person name="Sproer C."/>
            <person name="Klenk H.P."/>
            <person name="Fardeau M.L."/>
            <person name="Spring S."/>
        </authorList>
    </citation>
    <scope>NUCLEOTIDE SEQUENCE [LARGE SCALE GENOMIC DNA]</scope>
    <source>
        <strain evidence="6 7">L21-RPul-D2</strain>
    </source>
</reference>
<keyword evidence="3" id="KW-0560">Oxidoreductase</keyword>
<dbReference type="KEGG" id="slr:L21SP2_3436"/>
<evidence type="ECO:0000259" key="5">
    <source>
        <dbReference type="Pfam" id="PF01872"/>
    </source>
</evidence>
<evidence type="ECO:0000313" key="6">
    <source>
        <dbReference type="EMBL" id="AHC16774.1"/>
    </source>
</evidence>
<dbReference type="PANTHER" id="PTHR38011">
    <property type="entry name" value="DIHYDROFOLATE REDUCTASE FAMILY PROTEIN (AFU_ORTHOLOGUE AFUA_8G06820)"/>
    <property type="match status" value="1"/>
</dbReference>
<feature type="compositionally biased region" description="Low complexity" evidence="4">
    <location>
        <begin position="246"/>
        <end position="260"/>
    </location>
</feature>
<dbReference type="RefSeq" id="WP_024269662.1">
    <property type="nucleotide sequence ID" value="NC_023035.1"/>
</dbReference>
<dbReference type="eggNOG" id="COG1063">
    <property type="taxonomic scope" value="Bacteria"/>
</dbReference>
<dbReference type="OrthoDB" id="9800865at2"/>
<dbReference type="PATRIC" id="fig|1307761.3.peg.3425"/>
<evidence type="ECO:0000256" key="4">
    <source>
        <dbReference type="SAM" id="MobiDB-lite"/>
    </source>
</evidence>
<dbReference type="InterPro" id="IPR002734">
    <property type="entry name" value="RibDG_C"/>
</dbReference>
<gene>
    <name evidence="6" type="ORF">L21SP2_3436</name>
</gene>
<evidence type="ECO:0000256" key="1">
    <source>
        <dbReference type="ARBA" id="ARBA00005104"/>
    </source>
</evidence>
<dbReference type="STRING" id="1307761.L21SP2_3436"/>
<dbReference type="Proteomes" id="UP000018680">
    <property type="component" value="Chromosome"/>
</dbReference>
<dbReference type="AlphaFoldDB" id="V5WNF1"/>
<dbReference type="InterPro" id="IPR050765">
    <property type="entry name" value="Riboflavin_Biosynth_HTPR"/>
</dbReference>
<accession>V5WNF1</accession>
<dbReference type="InterPro" id="IPR024072">
    <property type="entry name" value="DHFR-like_dom_sf"/>
</dbReference>
<sequence length="603" mass="66471">MKSQSIYPQITISFAQTLDGRIATCNGISRYISDEASLEMNQAMRREHDGILVGIGTVLKDNPLLTCRLDGCTDPTRVIVDSRLRLPADSQLVQTAGSVNTLVYCSTEHLKGQHQQAEFLRNAGIELIPLSPETAGEHFRHAPGLDLDQLLRDLKNRGITRLMVEGGSGIITSLIRLGLWHRLTVVSVGKIMGSGIEAVGDLGIRDLKKLLRPEIEDIRITGREAVWYMKNPAPPEQKGSVPAGPSNSAAADESASADNAKLTPGSQQQVKKPAPFPRAGSPVRMVYFTGIARVELRKEKLRRPKNGEVVVQSLAGAISPGTERNFYLGRFQRGAAANPDMDFTDEVLDYPFSYGYINVVQDEDGRRYFAFAPHGDFMVISRDALIPLPHTLTTDQALFIPHLETALSIIHDSGVQPGDRVLITGAGVVGTLCARILRSIPGVELHIIDPDLRKERWFLPGEFQGDFQGISQSDISIEVSGNPLALSPLMEHTAFEGRIIVASWYGDREISVNLGRDFHKRRLKLISSQVSSMGRHMGSNWNKDRRMEKVIRLLEEIPVDDVITHRFPLDKAAEAFALLKSDELLGLPLLIPDYPDRPTAPGL</sequence>
<evidence type="ECO:0000313" key="7">
    <source>
        <dbReference type="Proteomes" id="UP000018680"/>
    </source>
</evidence>
<dbReference type="EMBL" id="CP006939">
    <property type="protein sequence ID" value="AHC16774.1"/>
    <property type="molecule type" value="Genomic_DNA"/>
</dbReference>
<evidence type="ECO:0000256" key="3">
    <source>
        <dbReference type="ARBA" id="ARBA00023002"/>
    </source>
</evidence>
<dbReference type="Gene3D" id="3.40.50.720">
    <property type="entry name" value="NAD(P)-binding Rossmann-like Domain"/>
    <property type="match status" value="2"/>
</dbReference>
<keyword evidence="2" id="KW-0521">NADP</keyword>
<dbReference type="SUPFAM" id="SSF51735">
    <property type="entry name" value="NAD(P)-binding Rossmann-fold domains"/>
    <property type="match status" value="1"/>
</dbReference>
<dbReference type="Gene3D" id="3.40.430.10">
    <property type="entry name" value="Dihydrofolate Reductase, subunit A"/>
    <property type="match status" value="1"/>
</dbReference>
<feature type="region of interest" description="Disordered" evidence="4">
    <location>
        <begin position="230"/>
        <end position="278"/>
    </location>
</feature>
<dbReference type="InterPro" id="IPR036291">
    <property type="entry name" value="NAD(P)-bd_dom_sf"/>
</dbReference>
<dbReference type="Gene3D" id="3.90.180.10">
    <property type="entry name" value="Medium-chain alcohol dehydrogenases, catalytic domain"/>
    <property type="match status" value="2"/>
</dbReference>
<name>V5WNF1_9SPIO</name>
<dbReference type="SUPFAM" id="SSF53597">
    <property type="entry name" value="Dihydrofolate reductase-like"/>
    <property type="match status" value="1"/>
</dbReference>